<dbReference type="OrthoDB" id="10686348at2759"/>
<feature type="transmembrane region" description="Helical" evidence="1">
    <location>
        <begin position="80"/>
        <end position="98"/>
    </location>
</feature>
<accession>A0A226EX55</accession>
<proteinExistence type="predicted"/>
<keyword evidence="1" id="KW-1133">Transmembrane helix</keyword>
<evidence type="ECO:0000256" key="1">
    <source>
        <dbReference type="SAM" id="Phobius"/>
    </source>
</evidence>
<evidence type="ECO:0000313" key="2">
    <source>
        <dbReference type="EMBL" id="OXA62245.1"/>
    </source>
</evidence>
<keyword evidence="3" id="KW-1185">Reference proteome</keyword>
<keyword evidence="1" id="KW-0472">Membrane</keyword>
<gene>
    <name evidence="2" type="ORF">Fcan01_00054</name>
</gene>
<keyword evidence="1" id="KW-0812">Transmembrane</keyword>
<dbReference type="AlphaFoldDB" id="A0A226EX55"/>
<name>A0A226EX55_FOLCA</name>
<sequence length="322" mass="37304">MTTSNWQYFLHLYYKTCQRCCFLPIFWDNTSHSVKFEKSRIRIFLWAMMQTYLTADTVYLTVTICTENYRGLTPVTTMKLLSHGISRIAACIVIGWFVNNFKSANHLINQVCKVHEKLKGEYYPGENNGVDDGLFYVTFGVITVHIQPIGPTLQHLEERHSVRYWGSRLLPGDLYDGKIGITLFALIELLLSYVAIFGSGYTAVQLIIYAQTTRNWLQLLCNKSHPKDIHRSRRMVSQNVSLYKILHVLNCLHTETCSAILWPITQHVLCAIHVLVNVVTIKCWHIYPRRSGSPYFSAYLHLPTLRPVASKRRQKFMKVRLV</sequence>
<dbReference type="Proteomes" id="UP000198287">
    <property type="component" value="Unassembled WGS sequence"/>
</dbReference>
<feature type="transmembrane region" description="Helical" evidence="1">
    <location>
        <begin position="179"/>
        <end position="204"/>
    </location>
</feature>
<protein>
    <submittedName>
        <fullName evidence="2">Uncharacterized protein</fullName>
    </submittedName>
</protein>
<evidence type="ECO:0000313" key="3">
    <source>
        <dbReference type="Proteomes" id="UP000198287"/>
    </source>
</evidence>
<organism evidence="2 3">
    <name type="scientific">Folsomia candida</name>
    <name type="common">Springtail</name>
    <dbReference type="NCBI Taxonomy" id="158441"/>
    <lineage>
        <taxon>Eukaryota</taxon>
        <taxon>Metazoa</taxon>
        <taxon>Ecdysozoa</taxon>
        <taxon>Arthropoda</taxon>
        <taxon>Hexapoda</taxon>
        <taxon>Collembola</taxon>
        <taxon>Entomobryomorpha</taxon>
        <taxon>Isotomoidea</taxon>
        <taxon>Isotomidae</taxon>
        <taxon>Proisotominae</taxon>
        <taxon>Folsomia</taxon>
    </lineage>
</organism>
<comment type="caution">
    <text evidence="2">The sequence shown here is derived from an EMBL/GenBank/DDBJ whole genome shotgun (WGS) entry which is preliminary data.</text>
</comment>
<dbReference type="EMBL" id="LNIX01000001">
    <property type="protein sequence ID" value="OXA62245.1"/>
    <property type="molecule type" value="Genomic_DNA"/>
</dbReference>
<reference evidence="2 3" key="1">
    <citation type="submission" date="2015-12" db="EMBL/GenBank/DDBJ databases">
        <title>The genome of Folsomia candida.</title>
        <authorList>
            <person name="Faddeeva A."/>
            <person name="Derks M.F."/>
            <person name="Anvar Y."/>
            <person name="Smit S."/>
            <person name="Van Straalen N."/>
            <person name="Roelofs D."/>
        </authorList>
    </citation>
    <scope>NUCLEOTIDE SEQUENCE [LARGE SCALE GENOMIC DNA]</scope>
    <source>
        <strain evidence="2 3">VU population</strain>
        <tissue evidence="2">Whole body</tissue>
    </source>
</reference>